<accession>A0AAV4U5V2</accession>
<organism evidence="2 3">
    <name type="scientific">Caerostris extrusa</name>
    <name type="common">Bark spider</name>
    <name type="synonym">Caerostris bankana</name>
    <dbReference type="NCBI Taxonomy" id="172846"/>
    <lineage>
        <taxon>Eukaryota</taxon>
        <taxon>Metazoa</taxon>
        <taxon>Ecdysozoa</taxon>
        <taxon>Arthropoda</taxon>
        <taxon>Chelicerata</taxon>
        <taxon>Arachnida</taxon>
        <taxon>Araneae</taxon>
        <taxon>Araneomorphae</taxon>
        <taxon>Entelegynae</taxon>
        <taxon>Araneoidea</taxon>
        <taxon>Araneidae</taxon>
        <taxon>Caerostris</taxon>
    </lineage>
</organism>
<protein>
    <submittedName>
        <fullName evidence="2">Uncharacterized protein</fullName>
    </submittedName>
</protein>
<keyword evidence="3" id="KW-1185">Reference proteome</keyword>
<evidence type="ECO:0000313" key="2">
    <source>
        <dbReference type="EMBL" id="GIY53132.1"/>
    </source>
</evidence>
<sequence length="136" mass="14873">MVSQKKAITETGNEKPSSLTLGTYFIYDTPFCTQNLATPAIVANRDIIFLQDSPPGQLQVNSLQSGAWKRTDKALMRTICNPRPFKISLKGKLKNGNSWGVCLLSGADSPSCVKDRAMVSRKKSNSETGHEKPSKV</sequence>
<dbReference type="AlphaFoldDB" id="A0AAV4U5V2"/>
<evidence type="ECO:0000256" key="1">
    <source>
        <dbReference type="SAM" id="MobiDB-lite"/>
    </source>
</evidence>
<feature type="region of interest" description="Disordered" evidence="1">
    <location>
        <begin position="115"/>
        <end position="136"/>
    </location>
</feature>
<reference evidence="2 3" key="1">
    <citation type="submission" date="2021-06" db="EMBL/GenBank/DDBJ databases">
        <title>Caerostris extrusa draft genome.</title>
        <authorList>
            <person name="Kono N."/>
            <person name="Arakawa K."/>
        </authorList>
    </citation>
    <scope>NUCLEOTIDE SEQUENCE [LARGE SCALE GENOMIC DNA]</scope>
</reference>
<evidence type="ECO:0000313" key="3">
    <source>
        <dbReference type="Proteomes" id="UP001054945"/>
    </source>
</evidence>
<gene>
    <name evidence="2" type="ORF">CEXT_29681</name>
</gene>
<name>A0AAV4U5V2_CAEEX</name>
<proteinExistence type="predicted"/>
<comment type="caution">
    <text evidence="2">The sequence shown here is derived from an EMBL/GenBank/DDBJ whole genome shotgun (WGS) entry which is preliminary data.</text>
</comment>
<dbReference type="Proteomes" id="UP001054945">
    <property type="component" value="Unassembled WGS sequence"/>
</dbReference>
<dbReference type="EMBL" id="BPLR01012326">
    <property type="protein sequence ID" value="GIY53132.1"/>
    <property type="molecule type" value="Genomic_DNA"/>
</dbReference>